<sequence>MQRPSPEQFLEYNAQLQEHIRRKCPNIDVEKLEMKKVAFEISGRMDTRQAHDPDAELIEVALLPINSRETRLRGILYNASVTHVPLRGLMTGLQSTFHKELSFWQFLLVTRTRVPMKNFCNPAETIPEGSTCSICICKVTVTSSISDEAHEDPDAFEVTDLNDKADGEIISDTDEVPVVTTCGHCFHETFLDAWVNDSAIRTAN</sequence>
<keyword evidence="2" id="KW-1185">Reference proteome</keyword>
<evidence type="ECO:0008006" key="3">
    <source>
        <dbReference type="Google" id="ProtNLM"/>
    </source>
</evidence>
<name>A0A6A6ZYK8_9PLEO</name>
<organism evidence="1 2">
    <name type="scientific">Ophiobolus disseminans</name>
    <dbReference type="NCBI Taxonomy" id="1469910"/>
    <lineage>
        <taxon>Eukaryota</taxon>
        <taxon>Fungi</taxon>
        <taxon>Dikarya</taxon>
        <taxon>Ascomycota</taxon>
        <taxon>Pezizomycotina</taxon>
        <taxon>Dothideomycetes</taxon>
        <taxon>Pleosporomycetidae</taxon>
        <taxon>Pleosporales</taxon>
        <taxon>Pleosporineae</taxon>
        <taxon>Phaeosphaeriaceae</taxon>
        <taxon>Ophiobolus</taxon>
    </lineage>
</organism>
<dbReference type="OrthoDB" id="8062037at2759"/>
<dbReference type="InterPro" id="IPR013083">
    <property type="entry name" value="Znf_RING/FYVE/PHD"/>
</dbReference>
<gene>
    <name evidence="1" type="ORF">CC86DRAFT_418291</name>
</gene>
<dbReference type="Proteomes" id="UP000799424">
    <property type="component" value="Unassembled WGS sequence"/>
</dbReference>
<evidence type="ECO:0000313" key="2">
    <source>
        <dbReference type="Proteomes" id="UP000799424"/>
    </source>
</evidence>
<proteinExistence type="predicted"/>
<evidence type="ECO:0000313" key="1">
    <source>
        <dbReference type="EMBL" id="KAF2825778.1"/>
    </source>
</evidence>
<dbReference type="SUPFAM" id="SSF57850">
    <property type="entry name" value="RING/U-box"/>
    <property type="match status" value="1"/>
</dbReference>
<accession>A0A6A6ZYK8</accession>
<dbReference type="AlphaFoldDB" id="A0A6A6ZYK8"/>
<protein>
    <recommendedName>
        <fullName evidence="3">RING-type domain-containing protein</fullName>
    </recommendedName>
</protein>
<dbReference type="Gene3D" id="3.30.40.10">
    <property type="entry name" value="Zinc/RING finger domain, C3HC4 (zinc finger)"/>
    <property type="match status" value="1"/>
</dbReference>
<dbReference type="EMBL" id="MU006227">
    <property type="protein sequence ID" value="KAF2825778.1"/>
    <property type="molecule type" value="Genomic_DNA"/>
</dbReference>
<reference evidence="1" key="1">
    <citation type="journal article" date="2020" name="Stud. Mycol.">
        <title>101 Dothideomycetes genomes: a test case for predicting lifestyles and emergence of pathogens.</title>
        <authorList>
            <person name="Haridas S."/>
            <person name="Albert R."/>
            <person name="Binder M."/>
            <person name="Bloem J."/>
            <person name="Labutti K."/>
            <person name="Salamov A."/>
            <person name="Andreopoulos B."/>
            <person name="Baker S."/>
            <person name="Barry K."/>
            <person name="Bills G."/>
            <person name="Bluhm B."/>
            <person name="Cannon C."/>
            <person name="Castanera R."/>
            <person name="Culley D."/>
            <person name="Daum C."/>
            <person name="Ezra D."/>
            <person name="Gonzalez J."/>
            <person name="Henrissat B."/>
            <person name="Kuo A."/>
            <person name="Liang C."/>
            <person name="Lipzen A."/>
            <person name="Lutzoni F."/>
            <person name="Magnuson J."/>
            <person name="Mondo S."/>
            <person name="Nolan M."/>
            <person name="Ohm R."/>
            <person name="Pangilinan J."/>
            <person name="Park H.-J."/>
            <person name="Ramirez L."/>
            <person name="Alfaro M."/>
            <person name="Sun H."/>
            <person name="Tritt A."/>
            <person name="Yoshinaga Y."/>
            <person name="Zwiers L.-H."/>
            <person name="Turgeon B."/>
            <person name="Goodwin S."/>
            <person name="Spatafora J."/>
            <person name="Crous P."/>
            <person name="Grigoriev I."/>
        </authorList>
    </citation>
    <scope>NUCLEOTIDE SEQUENCE</scope>
    <source>
        <strain evidence="1">CBS 113818</strain>
    </source>
</reference>